<keyword evidence="4" id="KW-0804">Transcription</keyword>
<dbReference type="Pfam" id="PF00319">
    <property type="entry name" value="SRF-TF"/>
    <property type="match status" value="1"/>
</dbReference>
<dbReference type="GO" id="GO:0000978">
    <property type="term" value="F:RNA polymerase II cis-regulatory region sequence-specific DNA binding"/>
    <property type="evidence" value="ECO:0007669"/>
    <property type="project" value="TreeGrafter"/>
</dbReference>
<keyword evidence="3" id="KW-0238">DNA-binding</keyword>
<dbReference type="GO" id="GO:0046983">
    <property type="term" value="F:protein dimerization activity"/>
    <property type="evidence" value="ECO:0007669"/>
    <property type="project" value="InterPro"/>
</dbReference>
<dbReference type="PANTHER" id="PTHR11945">
    <property type="entry name" value="MADS BOX PROTEIN"/>
    <property type="match status" value="1"/>
</dbReference>
<dbReference type="EMBL" id="JAKOGI010000119">
    <property type="protein sequence ID" value="KAJ8443422.1"/>
    <property type="molecule type" value="Genomic_DNA"/>
</dbReference>
<evidence type="ECO:0000256" key="1">
    <source>
        <dbReference type="ARBA" id="ARBA00004123"/>
    </source>
</evidence>
<dbReference type="Gene3D" id="3.40.1810.10">
    <property type="entry name" value="Transcription factor, MADS-box"/>
    <property type="match status" value="1"/>
</dbReference>
<gene>
    <name evidence="8" type="ORF">Cgig2_024199</name>
</gene>
<organism evidence="8 9">
    <name type="scientific">Carnegiea gigantea</name>
    <dbReference type="NCBI Taxonomy" id="171969"/>
    <lineage>
        <taxon>Eukaryota</taxon>
        <taxon>Viridiplantae</taxon>
        <taxon>Streptophyta</taxon>
        <taxon>Embryophyta</taxon>
        <taxon>Tracheophyta</taxon>
        <taxon>Spermatophyta</taxon>
        <taxon>Magnoliopsida</taxon>
        <taxon>eudicotyledons</taxon>
        <taxon>Gunneridae</taxon>
        <taxon>Pentapetalae</taxon>
        <taxon>Caryophyllales</taxon>
        <taxon>Cactineae</taxon>
        <taxon>Cactaceae</taxon>
        <taxon>Cactoideae</taxon>
        <taxon>Echinocereeae</taxon>
        <taxon>Carnegiea</taxon>
    </lineage>
</organism>
<evidence type="ECO:0000259" key="7">
    <source>
        <dbReference type="PROSITE" id="PS50066"/>
    </source>
</evidence>
<feature type="coiled-coil region" evidence="6">
    <location>
        <begin position="87"/>
        <end position="121"/>
    </location>
</feature>
<keyword evidence="9" id="KW-1185">Reference proteome</keyword>
<evidence type="ECO:0000256" key="2">
    <source>
        <dbReference type="ARBA" id="ARBA00023015"/>
    </source>
</evidence>
<evidence type="ECO:0000313" key="9">
    <source>
        <dbReference type="Proteomes" id="UP001153076"/>
    </source>
</evidence>
<comment type="caution">
    <text evidence="8">The sequence shown here is derived from an EMBL/GenBank/DDBJ whole genome shotgun (WGS) entry which is preliminary data.</text>
</comment>
<dbReference type="SMART" id="SM00432">
    <property type="entry name" value="MADS"/>
    <property type="match status" value="1"/>
</dbReference>
<evidence type="ECO:0000256" key="4">
    <source>
        <dbReference type="ARBA" id="ARBA00023163"/>
    </source>
</evidence>
<accession>A0A9Q1KHP1</accession>
<reference evidence="8" key="1">
    <citation type="submission" date="2022-04" db="EMBL/GenBank/DDBJ databases">
        <title>Carnegiea gigantea Genome sequencing and assembly v2.</title>
        <authorList>
            <person name="Copetti D."/>
            <person name="Sanderson M.J."/>
            <person name="Burquez A."/>
            <person name="Wojciechowski M.F."/>
        </authorList>
    </citation>
    <scope>NUCLEOTIDE SEQUENCE</scope>
    <source>
        <strain evidence="8">SGP5-SGP5p</strain>
        <tissue evidence="8">Aerial part</tissue>
    </source>
</reference>
<comment type="subcellular location">
    <subcellularLocation>
        <location evidence="1">Nucleus</location>
    </subcellularLocation>
</comment>
<keyword evidence="5" id="KW-0539">Nucleus</keyword>
<name>A0A9Q1KHP1_9CARY</name>
<dbReference type="OrthoDB" id="1898716at2759"/>
<proteinExistence type="predicted"/>
<evidence type="ECO:0000256" key="6">
    <source>
        <dbReference type="SAM" id="Coils"/>
    </source>
</evidence>
<feature type="domain" description="MADS-box" evidence="7">
    <location>
        <begin position="1"/>
        <end position="61"/>
    </location>
</feature>
<dbReference type="GO" id="GO:0000981">
    <property type="term" value="F:DNA-binding transcription factor activity, RNA polymerase II-specific"/>
    <property type="evidence" value="ECO:0007669"/>
    <property type="project" value="TreeGrafter"/>
</dbReference>
<dbReference type="PROSITE" id="PS50066">
    <property type="entry name" value="MADS_BOX_2"/>
    <property type="match status" value="1"/>
</dbReference>
<evidence type="ECO:0000313" key="8">
    <source>
        <dbReference type="EMBL" id="KAJ8443422.1"/>
    </source>
</evidence>
<dbReference type="Proteomes" id="UP001153076">
    <property type="component" value="Unassembled WGS sequence"/>
</dbReference>
<sequence length="184" mass="21264">MGRRKLEMKTIANNSSRLVTFSKRRSGLFKKANEISTLCATEVAIVVFSPGGKPFSFGQPNVEKLVHLFQKKNRQHQHFDDFTLSTAKINRERINKLNQKVIDLEAKIEIENRRSKMLEEQQGKCKFEIKQLIEELDLDQLLKLQKKLQHLFEESTRRVKEHEASNSLLLLANASPSKFELSNG</sequence>
<evidence type="ECO:0000256" key="5">
    <source>
        <dbReference type="ARBA" id="ARBA00023242"/>
    </source>
</evidence>
<dbReference type="FunFam" id="3.40.1810.10:FF:000006">
    <property type="entry name" value="Agamous-like MADS-box protein AGL62"/>
    <property type="match status" value="1"/>
</dbReference>
<dbReference type="SUPFAM" id="SSF55455">
    <property type="entry name" value="SRF-like"/>
    <property type="match status" value="1"/>
</dbReference>
<keyword evidence="2" id="KW-0805">Transcription regulation</keyword>
<evidence type="ECO:0000256" key="3">
    <source>
        <dbReference type="ARBA" id="ARBA00023125"/>
    </source>
</evidence>
<dbReference type="InterPro" id="IPR002100">
    <property type="entry name" value="TF_MADSbox"/>
</dbReference>
<dbReference type="InterPro" id="IPR036879">
    <property type="entry name" value="TF_MADSbox_sf"/>
</dbReference>
<dbReference type="PRINTS" id="PR00404">
    <property type="entry name" value="MADSDOMAIN"/>
</dbReference>
<dbReference type="PANTHER" id="PTHR11945:SF776">
    <property type="entry name" value="AGAMOUS-LIKE 50-RELATED"/>
    <property type="match status" value="1"/>
</dbReference>
<keyword evidence="6" id="KW-0175">Coiled coil</keyword>
<protein>
    <recommendedName>
        <fullName evidence="7">MADS-box domain-containing protein</fullName>
    </recommendedName>
</protein>
<dbReference type="AlphaFoldDB" id="A0A9Q1KHP1"/>
<dbReference type="GO" id="GO:0005634">
    <property type="term" value="C:nucleus"/>
    <property type="evidence" value="ECO:0007669"/>
    <property type="project" value="UniProtKB-SubCell"/>
</dbReference>